<evidence type="ECO:0000313" key="8">
    <source>
        <dbReference type="Proteomes" id="UP001499909"/>
    </source>
</evidence>
<dbReference type="InterPro" id="IPR023302">
    <property type="entry name" value="Pept_S9A_N"/>
</dbReference>
<feature type="compositionally biased region" description="Polar residues" evidence="4">
    <location>
        <begin position="543"/>
        <end position="554"/>
    </location>
</feature>
<dbReference type="Proteomes" id="UP001499909">
    <property type="component" value="Unassembled WGS sequence"/>
</dbReference>
<dbReference type="InterPro" id="IPR029058">
    <property type="entry name" value="AB_hydrolase_fold"/>
</dbReference>
<evidence type="ECO:0000256" key="2">
    <source>
        <dbReference type="ARBA" id="ARBA00022801"/>
    </source>
</evidence>
<keyword evidence="3" id="KW-0720">Serine protease</keyword>
<feature type="domain" description="Peptidase S9A N-terminal" evidence="6">
    <location>
        <begin position="25"/>
        <end position="396"/>
    </location>
</feature>
<keyword evidence="5" id="KW-0732">Signal</keyword>
<accession>A0ABP7N9Y3</accession>
<evidence type="ECO:0000256" key="5">
    <source>
        <dbReference type="SAM" id="SignalP"/>
    </source>
</evidence>
<evidence type="ECO:0000256" key="4">
    <source>
        <dbReference type="SAM" id="MobiDB-lite"/>
    </source>
</evidence>
<feature type="chain" id="PRO_5046576615" description="Peptidase S9A N-terminal domain-containing protein" evidence="5">
    <location>
        <begin position="21"/>
        <end position="554"/>
    </location>
</feature>
<organism evidence="7 8">
    <name type="scientific">Hymenobacter algoricola</name>
    <dbReference type="NCBI Taxonomy" id="486267"/>
    <lineage>
        <taxon>Bacteria</taxon>
        <taxon>Pseudomonadati</taxon>
        <taxon>Bacteroidota</taxon>
        <taxon>Cytophagia</taxon>
        <taxon>Cytophagales</taxon>
        <taxon>Hymenobacteraceae</taxon>
        <taxon>Hymenobacter</taxon>
    </lineage>
</organism>
<evidence type="ECO:0000313" key="7">
    <source>
        <dbReference type="EMBL" id="GAA3939300.1"/>
    </source>
</evidence>
<reference evidence="8" key="1">
    <citation type="journal article" date="2019" name="Int. J. Syst. Evol. Microbiol.">
        <title>The Global Catalogue of Microorganisms (GCM) 10K type strain sequencing project: providing services to taxonomists for standard genome sequencing and annotation.</title>
        <authorList>
            <consortium name="The Broad Institute Genomics Platform"/>
            <consortium name="The Broad Institute Genome Sequencing Center for Infectious Disease"/>
            <person name="Wu L."/>
            <person name="Ma J."/>
        </authorList>
    </citation>
    <scope>NUCLEOTIDE SEQUENCE [LARGE SCALE GENOMIC DNA]</scope>
    <source>
        <strain evidence="8">JCM 17214</strain>
    </source>
</reference>
<gene>
    <name evidence="7" type="ORF">GCM10022406_24300</name>
</gene>
<protein>
    <recommendedName>
        <fullName evidence="6">Peptidase S9A N-terminal domain-containing protein</fullName>
    </recommendedName>
</protein>
<dbReference type="Pfam" id="PF02897">
    <property type="entry name" value="Peptidase_S9_N"/>
    <property type="match status" value="1"/>
</dbReference>
<proteinExistence type="predicted"/>
<keyword evidence="2" id="KW-0378">Hydrolase</keyword>
<dbReference type="InterPro" id="IPR002470">
    <property type="entry name" value="Peptidase_S9A"/>
</dbReference>
<evidence type="ECO:0000256" key="3">
    <source>
        <dbReference type="ARBA" id="ARBA00022825"/>
    </source>
</evidence>
<dbReference type="PANTHER" id="PTHR42881">
    <property type="entry name" value="PROLYL ENDOPEPTIDASE"/>
    <property type="match status" value="1"/>
</dbReference>
<dbReference type="EMBL" id="BAABDH010000040">
    <property type="protein sequence ID" value="GAA3939300.1"/>
    <property type="molecule type" value="Genomic_DNA"/>
</dbReference>
<dbReference type="InterPro" id="IPR051167">
    <property type="entry name" value="Prolyl_oligopep/macrocyclase"/>
</dbReference>
<dbReference type="PANTHER" id="PTHR42881:SF2">
    <property type="entry name" value="PROLYL ENDOPEPTIDASE"/>
    <property type="match status" value="1"/>
</dbReference>
<feature type="region of interest" description="Disordered" evidence="4">
    <location>
        <begin position="523"/>
        <end position="554"/>
    </location>
</feature>
<evidence type="ECO:0000256" key="1">
    <source>
        <dbReference type="ARBA" id="ARBA00022670"/>
    </source>
</evidence>
<dbReference type="SUPFAM" id="SSF50993">
    <property type="entry name" value="Peptidase/esterase 'gauge' domain"/>
    <property type="match status" value="1"/>
</dbReference>
<comment type="caution">
    <text evidence="7">The sequence shown here is derived from an EMBL/GenBank/DDBJ whole genome shotgun (WGS) entry which is preliminary data.</text>
</comment>
<keyword evidence="1" id="KW-0645">Protease</keyword>
<dbReference type="Gene3D" id="2.130.10.120">
    <property type="entry name" value="Prolyl oligopeptidase, N-terminal domain"/>
    <property type="match status" value="1"/>
</dbReference>
<name>A0ABP7N9Y3_9BACT</name>
<dbReference type="PRINTS" id="PR00862">
    <property type="entry name" value="PROLIGOPTASE"/>
</dbReference>
<keyword evidence="8" id="KW-1185">Reference proteome</keyword>
<feature type="signal peptide" evidence="5">
    <location>
        <begin position="1"/>
        <end position="20"/>
    </location>
</feature>
<dbReference type="RefSeq" id="WP_345114089.1">
    <property type="nucleotide sequence ID" value="NZ_BAABDH010000040.1"/>
</dbReference>
<sequence length="554" mass="61416">MKHTFLLLAAGLLTAPAARAQSLPPAAPSVPATDTYFGVTVTDPYRNLENLQDPAVLAWMKAQADYARQTLNAIPGRQGLIDQMQDFDARKAARVTTPRIADNDRYFYLKTRPQDQQPKLYCRDGYQGTEVLLFDPETAEAGKVYTISGFSPSYDGSKVAFAISEKGAEIGEMRIMEVKTKKLYPEKLTLAWGSGDWLPDNTTLVYSPLNSADVKSMTARQNTQALLHRVGTPQSQDQPVFSARLYPKLGIKPAEYPYAAIDRDTKLAYGMISTVDRYLYGYYAPAAALTKPNISWQPLFRPEQEVTNFVSDEQYIYFTTSKDTPREKIMRMPAARPDVARAEVLVPESPTEAINDGQLKTTRDGLYFVRTRNGVEAKLYFVAKGSKTVEEIRLPQPAGTLTLEAKNVQSADLWVLPVGWTADRQRFRYSAATRQFTPEPLSSQVQYPEFADLTVEELMVPSHDGVLVPLSLVYKKGTPRTGTAPVLMVGYGAYSVSTSPFFYPPYLLWTQQGGVLAVPHVRGGGGWARPGTKPGRRRPSPTPGKTSLPAPSTW</sequence>
<dbReference type="Gene3D" id="3.40.50.1820">
    <property type="entry name" value="alpha/beta hydrolase"/>
    <property type="match status" value="1"/>
</dbReference>
<dbReference type="SUPFAM" id="SSF53474">
    <property type="entry name" value="alpha/beta-Hydrolases"/>
    <property type="match status" value="1"/>
</dbReference>
<evidence type="ECO:0000259" key="6">
    <source>
        <dbReference type="Pfam" id="PF02897"/>
    </source>
</evidence>